<feature type="compositionally biased region" description="Acidic residues" evidence="1">
    <location>
        <begin position="55"/>
        <end position="85"/>
    </location>
</feature>
<dbReference type="EMBL" id="CAJEWN010000029">
    <property type="protein sequence ID" value="CAD2142345.1"/>
    <property type="molecule type" value="Genomic_DNA"/>
</dbReference>
<evidence type="ECO:0000313" key="2">
    <source>
        <dbReference type="EMBL" id="CAD2142345.1"/>
    </source>
</evidence>
<accession>A0A6V7U273</accession>
<proteinExistence type="predicted"/>
<feature type="region of interest" description="Disordered" evidence="1">
    <location>
        <begin position="19"/>
        <end position="120"/>
    </location>
</feature>
<protein>
    <submittedName>
        <fullName evidence="2">Uncharacterized protein</fullName>
    </submittedName>
</protein>
<evidence type="ECO:0000313" key="3">
    <source>
        <dbReference type="Proteomes" id="UP000580250"/>
    </source>
</evidence>
<dbReference type="AlphaFoldDB" id="A0A6V7U273"/>
<sequence>MTEILVSVSVEISISCNSSCGRGGNVLDDDSDDAAIGGEQNYDQTQAQVEHLDPNQEEEIVEGGNQEENDEEEGNEEEGGDEEVDNPQGLDILVDGFDAIGGSSTTAGLTPSEDDASDDF</sequence>
<reference evidence="2 3" key="1">
    <citation type="submission" date="2020-08" db="EMBL/GenBank/DDBJ databases">
        <authorList>
            <person name="Koutsovoulos G."/>
            <person name="Danchin GJ E."/>
        </authorList>
    </citation>
    <scope>NUCLEOTIDE SEQUENCE [LARGE SCALE GENOMIC DNA]</scope>
</reference>
<dbReference type="Proteomes" id="UP000580250">
    <property type="component" value="Unassembled WGS sequence"/>
</dbReference>
<organism evidence="2 3">
    <name type="scientific">Meloidogyne enterolobii</name>
    <name type="common">Root-knot nematode worm</name>
    <name type="synonym">Meloidogyne mayaguensis</name>
    <dbReference type="NCBI Taxonomy" id="390850"/>
    <lineage>
        <taxon>Eukaryota</taxon>
        <taxon>Metazoa</taxon>
        <taxon>Ecdysozoa</taxon>
        <taxon>Nematoda</taxon>
        <taxon>Chromadorea</taxon>
        <taxon>Rhabditida</taxon>
        <taxon>Tylenchina</taxon>
        <taxon>Tylenchomorpha</taxon>
        <taxon>Tylenchoidea</taxon>
        <taxon>Meloidogynidae</taxon>
        <taxon>Meloidogyninae</taxon>
        <taxon>Meloidogyne</taxon>
    </lineage>
</organism>
<comment type="caution">
    <text evidence="2">The sequence shown here is derived from an EMBL/GenBank/DDBJ whole genome shotgun (WGS) entry which is preliminary data.</text>
</comment>
<gene>
    <name evidence="2" type="ORF">MENT_LOCUS7178</name>
</gene>
<evidence type="ECO:0000256" key="1">
    <source>
        <dbReference type="SAM" id="MobiDB-lite"/>
    </source>
</evidence>
<name>A0A6V7U273_MELEN</name>